<organism evidence="1 2">
    <name type="scientific">Bacillus cereus MC67</name>
    <dbReference type="NCBI Taxonomy" id="1053219"/>
    <lineage>
        <taxon>Bacteria</taxon>
        <taxon>Bacillati</taxon>
        <taxon>Bacillota</taxon>
        <taxon>Bacilli</taxon>
        <taxon>Bacillales</taxon>
        <taxon>Bacillaceae</taxon>
        <taxon>Bacillus</taxon>
        <taxon>Bacillus cereus group</taxon>
    </lineage>
</organism>
<dbReference type="Proteomes" id="UP000006997">
    <property type="component" value="Unassembled WGS sequence"/>
</dbReference>
<comment type="caution">
    <text evidence="1">The sequence shown here is derived from an EMBL/GenBank/DDBJ whole genome shotgun (WGS) entry which is preliminary data.</text>
</comment>
<protein>
    <submittedName>
        <fullName evidence="1">Uncharacterized protein</fullName>
    </submittedName>
</protein>
<evidence type="ECO:0000313" key="1">
    <source>
        <dbReference type="EMBL" id="EJQ92766.1"/>
    </source>
</evidence>
<sequence>MLNIHKKCVRNCDDTYQEGPNCLHAYAFILWKSECEGRRIYPGILNQAQVPSLYDFRFSNDEFSIFPKGPFMIHLKELLNTFQREPASNGEWGFNLLKYNLSTINYIVNRISSYLLIERYIKWLEVMHHPKGFKLLYPNADIPVYLVKIPLEKNENINFYFPSGRSNYMKSLVMDIDKKLTCCP</sequence>
<accession>J8E6Z1</accession>
<dbReference type="EMBL" id="AHEN01000051">
    <property type="protein sequence ID" value="EJQ92766.1"/>
    <property type="molecule type" value="Genomic_DNA"/>
</dbReference>
<evidence type="ECO:0000313" key="2">
    <source>
        <dbReference type="Proteomes" id="UP000006997"/>
    </source>
</evidence>
<gene>
    <name evidence="1" type="ORF">II3_05220</name>
</gene>
<dbReference type="HOGENOM" id="CLU_1465423_0_0_9"/>
<dbReference type="PATRIC" id="fig|1053219.3.peg.5344"/>
<name>J8E6Z1_BACCE</name>
<reference evidence="1 2" key="1">
    <citation type="submission" date="2012-04" db="EMBL/GenBank/DDBJ databases">
        <title>The Genome Sequence of Bacillus cereus MC67.</title>
        <authorList>
            <consortium name="The Broad Institute Genome Sequencing Platform"/>
            <consortium name="The Broad Institute Genome Sequencing Center for Infectious Disease"/>
            <person name="Feldgarden M."/>
            <person name="Van der Auwera G.A."/>
            <person name="Mahillon J."/>
            <person name="Duprez V."/>
            <person name="Timmery S."/>
            <person name="Mattelet C."/>
            <person name="Dierick K."/>
            <person name="Sun M."/>
            <person name="Yu Z."/>
            <person name="Zhu L."/>
            <person name="Hu X."/>
            <person name="Shank E.B."/>
            <person name="Swiecicka I."/>
            <person name="Hansen B.M."/>
            <person name="Andrup L."/>
            <person name="Young S.K."/>
            <person name="Zeng Q."/>
            <person name="Gargeya S."/>
            <person name="Fitzgerald M."/>
            <person name="Haas B."/>
            <person name="Abouelleil A."/>
            <person name="Alvarado L."/>
            <person name="Arachchi H.M."/>
            <person name="Berlin A."/>
            <person name="Chapman S.B."/>
            <person name="Goldberg J."/>
            <person name="Griggs A."/>
            <person name="Gujja S."/>
            <person name="Hansen M."/>
            <person name="Howarth C."/>
            <person name="Imamovic A."/>
            <person name="Larimer J."/>
            <person name="McCowen C."/>
            <person name="Montmayeur A."/>
            <person name="Murphy C."/>
            <person name="Neiman D."/>
            <person name="Pearson M."/>
            <person name="Priest M."/>
            <person name="Roberts A."/>
            <person name="Saif S."/>
            <person name="Shea T."/>
            <person name="Sisk P."/>
            <person name="Sykes S."/>
            <person name="Wortman J."/>
            <person name="Nusbaum C."/>
            <person name="Birren B."/>
        </authorList>
    </citation>
    <scope>NUCLEOTIDE SEQUENCE [LARGE SCALE GENOMIC DNA]</scope>
    <source>
        <strain evidence="1 2">MC67</strain>
    </source>
</reference>
<dbReference type="AlphaFoldDB" id="J8E6Z1"/>
<proteinExistence type="predicted"/>